<reference evidence="1 2" key="1">
    <citation type="journal article" date="2018" name="Sci. Rep.">
        <title>Genomic signatures of local adaptation to the degree of environmental predictability in rotifers.</title>
        <authorList>
            <person name="Franch-Gras L."/>
            <person name="Hahn C."/>
            <person name="Garcia-Roger E.M."/>
            <person name="Carmona M.J."/>
            <person name="Serra M."/>
            <person name="Gomez A."/>
        </authorList>
    </citation>
    <scope>NUCLEOTIDE SEQUENCE [LARGE SCALE GENOMIC DNA]</scope>
    <source>
        <strain evidence="1">HYR1</strain>
    </source>
</reference>
<gene>
    <name evidence="1" type="ORF">BpHYR1_014376</name>
</gene>
<dbReference type="EMBL" id="REGN01003146">
    <property type="protein sequence ID" value="RNA24303.1"/>
    <property type="molecule type" value="Genomic_DNA"/>
</dbReference>
<name>A0A3M7RL49_BRAPC</name>
<protein>
    <submittedName>
        <fullName evidence="1">Uncharacterized protein</fullName>
    </submittedName>
</protein>
<organism evidence="1 2">
    <name type="scientific">Brachionus plicatilis</name>
    <name type="common">Marine rotifer</name>
    <name type="synonym">Brachionus muelleri</name>
    <dbReference type="NCBI Taxonomy" id="10195"/>
    <lineage>
        <taxon>Eukaryota</taxon>
        <taxon>Metazoa</taxon>
        <taxon>Spiralia</taxon>
        <taxon>Gnathifera</taxon>
        <taxon>Rotifera</taxon>
        <taxon>Eurotatoria</taxon>
        <taxon>Monogononta</taxon>
        <taxon>Pseudotrocha</taxon>
        <taxon>Ploima</taxon>
        <taxon>Brachionidae</taxon>
        <taxon>Brachionus</taxon>
    </lineage>
</organism>
<evidence type="ECO:0000313" key="2">
    <source>
        <dbReference type="Proteomes" id="UP000276133"/>
    </source>
</evidence>
<accession>A0A3M7RL49</accession>
<proteinExistence type="predicted"/>
<dbReference type="Proteomes" id="UP000276133">
    <property type="component" value="Unassembled WGS sequence"/>
</dbReference>
<comment type="caution">
    <text evidence="1">The sequence shown here is derived from an EMBL/GenBank/DDBJ whole genome shotgun (WGS) entry which is preliminary data.</text>
</comment>
<evidence type="ECO:0000313" key="1">
    <source>
        <dbReference type="EMBL" id="RNA24303.1"/>
    </source>
</evidence>
<dbReference type="AlphaFoldDB" id="A0A3M7RL49"/>
<sequence length="95" mass="11252">MYPTKYTKIVIPEIDRGMEKKMVQLMTVRADHKELRSERMNRTSNPRTRSIQLELINLRIECQEINSIQKQHKRASSSTRAHTLTSFIDFDLIMC</sequence>
<keyword evidence="2" id="KW-1185">Reference proteome</keyword>